<dbReference type="Proteomes" id="UP000054304">
    <property type="component" value="Unassembled WGS sequence"/>
</dbReference>
<dbReference type="NCBIfam" id="TIGR02252">
    <property type="entry name" value="DREG-2"/>
    <property type="match status" value="1"/>
</dbReference>
<sequence length="319" mass="36536">MRYPRRFTLDQWDSLTSTIKKPKLITFDAYNTLYATTLPVMVQYAKVGKKFGIDTSAQELTSRFPKVFKDLRDIHSNYGKHTGLSPTQWWELLISNVFAPVKVPKNMISEILHLFEGRDAYTVYPDLLELLKVLRGRFPETVLAVVSNTDPIMYKLIKNLGLEPYFDSHIYLSYDLEVSKPDGKFFDAVLRDVAGRCPSLATIQDLEELKSFCWHIGDEEANDLKAASAAGWNGVLLDRTDKYKHFSETGKAEKRPLRQLYADKIDNDASESWEASLQQSDIVQLSNREYVVANYATLCELLFKKDSTAEDLKKNIKSH</sequence>
<dbReference type="STRING" id="1245769.A0A0C7N6M2"/>
<dbReference type="PANTHER" id="PTHR46191">
    <property type="match status" value="1"/>
</dbReference>
<keyword evidence="2" id="KW-1185">Reference proteome</keyword>
<dbReference type="OrthoDB" id="444127at2759"/>
<gene>
    <name evidence="1" type="ORF">LALA0_S02e04852g</name>
</gene>
<protein>
    <submittedName>
        <fullName evidence="1">LALA0S02e04852g1_1</fullName>
    </submittedName>
</protein>
<organism evidence="1 2">
    <name type="scientific">Lachancea lanzarotensis</name>
    <dbReference type="NCBI Taxonomy" id="1245769"/>
    <lineage>
        <taxon>Eukaryota</taxon>
        <taxon>Fungi</taxon>
        <taxon>Dikarya</taxon>
        <taxon>Ascomycota</taxon>
        <taxon>Saccharomycotina</taxon>
        <taxon>Saccharomycetes</taxon>
        <taxon>Saccharomycetales</taxon>
        <taxon>Saccharomycetaceae</taxon>
        <taxon>Lachancea</taxon>
    </lineage>
</organism>
<dbReference type="AlphaFoldDB" id="A0A0C7N6M2"/>
<dbReference type="SFLD" id="SFLDG01129">
    <property type="entry name" value="C1.5:_HAD__Beta-PGM__Phosphata"/>
    <property type="match status" value="1"/>
</dbReference>
<dbReference type="InterPro" id="IPR051828">
    <property type="entry name" value="HAD-like_hydrolase_domain"/>
</dbReference>
<dbReference type="EMBL" id="LN736361">
    <property type="protein sequence ID" value="CEP61016.1"/>
    <property type="molecule type" value="Genomic_DNA"/>
</dbReference>
<name>A0A0C7N6M2_9SACH</name>
<dbReference type="GeneID" id="34684429"/>
<dbReference type="InterPro" id="IPR044924">
    <property type="entry name" value="HAD-SF_hydro_IA_REG-2-like_cap"/>
</dbReference>
<dbReference type="Gene3D" id="3.40.50.1000">
    <property type="entry name" value="HAD superfamily/HAD-like"/>
    <property type="match status" value="1"/>
</dbReference>
<dbReference type="GO" id="GO:0005634">
    <property type="term" value="C:nucleus"/>
    <property type="evidence" value="ECO:0007669"/>
    <property type="project" value="TreeGrafter"/>
</dbReference>
<dbReference type="RefSeq" id="XP_022627254.1">
    <property type="nucleotide sequence ID" value="XM_022773760.1"/>
</dbReference>
<dbReference type="InterPro" id="IPR036412">
    <property type="entry name" value="HAD-like_sf"/>
</dbReference>
<dbReference type="InterPro" id="IPR011949">
    <property type="entry name" value="HAD-SF_hydro_IA_REG-2-like"/>
</dbReference>
<evidence type="ECO:0000313" key="2">
    <source>
        <dbReference type="Proteomes" id="UP000054304"/>
    </source>
</evidence>
<dbReference type="PANTHER" id="PTHR46191:SF2">
    <property type="entry name" value="HALOACID DEHALOGENASE-LIKE HYDROLASE DOMAIN-CONTAINING PROTEIN 3"/>
    <property type="match status" value="1"/>
</dbReference>
<proteinExistence type="predicted"/>
<dbReference type="SFLD" id="SFLDS00003">
    <property type="entry name" value="Haloacid_Dehalogenase"/>
    <property type="match status" value="1"/>
</dbReference>
<evidence type="ECO:0000313" key="1">
    <source>
        <dbReference type="EMBL" id="CEP61016.1"/>
    </source>
</evidence>
<dbReference type="Pfam" id="PF00702">
    <property type="entry name" value="Hydrolase"/>
    <property type="match status" value="1"/>
</dbReference>
<accession>A0A0C7N6M2</accession>
<dbReference type="SUPFAM" id="SSF56784">
    <property type="entry name" value="HAD-like"/>
    <property type="match status" value="1"/>
</dbReference>
<dbReference type="InterPro" id="IPR023214">
    <property type="entry name" value="HAD_sf"/>
</dbReference>
<dbReference type="HOGENOM" id="CLU_045011_8_0_1"/>
<dbReference type="Gene3D" id="1.10.150.720">
    <property type="entry name" value="Haloacid dehalogenase-like hydrolase"/>
    <property type="match status" value="1"/>
</dbReference>
<reference evidence="1 2" key="1">
    <citation type="submission" date="2014-12" db="EMBL/GenBank/DDBJ databases">
        <authorList>
            <person name="Neuveglise Cecile"/>
        </authorList>
    </citation>
    <scope>NUCLEOTIDE SEQUENCE [LARGE SCALE GENOMIC DNA]</scope>
    <source>
        <strain evidence="1 2">CBS 12615</strain>
    </source>
</reference>